<evidence type="ECO:0000256" key="1">
    <source>
        <dbReference type="ARBA" id="ARBA00004442"/>
    </source>
</evidence>
<organism evidence="8 9">
    <name type="scientific">Lacihabitans lacunae</name>
    <dbReference type="NCBI Taxonomy" id="1028214"/>
    <lineage>
        <taxon>Bacteria</taxon>
        <taxon>Pseudomonadati</taxon>
        <taxon>Bacteroidota</taxon>
        <taxon>Cytophagia</taxon>
        <taxon>Cytophagales</taxon>
        <taxon>Leadbetterellaceae</taxon>
        <taxon>Lacihabitans</taxon>
    </lineage>
</organism>
<dbReference type="InterPro" id="IPR033985">
    <property type="entry name" value="SusD-like_N"/>
</dbReference>
<name>A0ABV7YZL1_9BACT</name>
<dbReference type="InterPro" id="IPR012944">
    <property type="entry name" value="SusD_RagB_dom"/>
</dbReference>
<keyword evidence="9" id="KW-1185">Reference proteome</keyword>
<protein>
    <submittedName>
        <fullName evidence="8">RagB/SusD family nutrient uptake outer membrane protein</fullName>
    </submittedName>
</protein>
<evidence type="ECO:0000256" key="5">
    <source>
        <dbReference type="ARBA" id="ARBA00023237"/>
    </source>
</evidence>
<evidence type="ECO:0000313" key="8">
    <source>
        <dbReference type="EMBL" id="MFC3812748.1"/>
    </source>
</evidence>
<dbReference type="Gene3D" id="1.25.40.390">
    <property type="match status" value="1"/>
</dbReference>
<feature type="domain" description="RagB/SusD" evidence="6">
    <location>
        <begin position="349"/>
        <end position="479"/>
    </location>
</feature>
<comment type="caution">
    <text evidence="8">The sequence shown here is derived from an EMBL/GenBank/DDBJ whole genome shotgun (WGS) entry which is preliminary data.</text>
</comment>
<dbReference type="Pfam" id="PF14322">
    <property type="entry name" value="SusD-like_3"/>
    <property type="match status" value="1"/>
</dbReference>
<dbReference type="EMBL" id="JBHRYQ010000001">
    <property type="protein sequence ID" value="MFC3812748.1"/>
    <property type="molecule type" value="Genomic_DNA"/>
</dbReference>
<dbReference type="RefSeq" id="WP_379839647.1">
    <property type="nucleotide sequence ID" value="NZ_JBHRYQ010000001.1"/>
</dbReference>
<evidence type="ECO:0000256" key="3">
    <source>
        <dbReference type="ARBA" id="ARBA00022729"/>
    </source>
</evidence>
<keyword evidence="4" id="KW-0472">Membrane</keyword>
<dbReference type="CDD" id="cd08977">
    <property type="entry name" value="SusD"/>
    <property type="match status" value="1"/>
</dbReference>
<evidence type="ECO:0000256" key="2">
    <source>
        <dbReference type="ARBA" id="ARBA00006275"/>
    </source>
</evidence>
<comment type="subcellular location">
    <subcellularLocation>
        <location evidence="1">Cell outer membrane</location>
    </subcellularLocation>
</comment>
<comment type="similarity">
    <text evidence="2">Belongs to the SusD family.</text>
</comment>
<sequence length="479" mass="51662">MKKISIILKSSLLFGVLFTSSCDSRLEILPEQSLSDSQAFVSGANAQASLLGVYSQGQLLEVFGSGPQIIEDYQADNTEFVGSFPTLQDINNYITTSPNATVQGYWQVQYRVINAANAVIDNVPGIVDPKLTPELAKQYVAEAKFLRAIVYLSLVNSFAQPFQVQAGASPGVPLVLKSFTGTIEFPARATVAQVHEQIKKDLTEALVDLPAQYSVATQTRARATKGAAAGYLSRLHLLRGEYQEAATFANQVITSSLYAPATNYSFYGATPTSEHVFALVNSATDNGRTGSGGWASYHRPAAKGGRGDCAYSSSLTTAFLTEPTDKRYTDLSDVVSAADGATRRMTTKFQDAATNTDLAPLMRVSEIYLTRAEALAELNGINTESLTLVNTIRTRAGLPAWTTTTFATKAAFIAGILDQRRKELCFEGHRRMDLLRKGLPLRTTGPTAALAAFGAPKTVLPIPQREIDLNPSLTQNTGY</sequence>
<dbReference type="Proteomes" id="UP001595616">
    <property type="component" value="Unassembled WGS sequence"/>
</dbReference>
<dbReference type="Pfam" id="PF07980">
    <property type="entry name" value="SusD_RagB"/>
    <property type="match status" value="1"/>
</dbReference>
<dbReference type="InterPro" id="IPR011990">
    <property type="entry name" value="TPR-like_helical_dom_sf"/>
</dbReference>
<evidence type="ECO:0000259" key="6">
    <source>
        <dbReference type="Pfam" id="PF07980"/>
    </source>
</evidence>
<keyword evidence="3" id="KW-0732">Signal</keyword>
<dbReference type="SUPFAM" id="SSF48452">
    <property type="entry name" value="TPR-like"/>
    <property type="match status" value="1"/>
</dbReference>
<dbReference type="PROSITE" id="PS51257">
    <property type="entry name" value="PROKAR_LIPOPROTEIN"/>
    <property type="match status" value="1"/>
</dbReference>
<evidence type="ECO:0000259" key="7">
    <source>
        <dbReference type="Pfam" id="PF14322"/>
    </source>
</evidence>
<reference evidence="9" key="1">
    <citation type="journal article" date="2019" name="Int. J. Syst. Evol. Microbiol.">
        <title>The Global Catalogue of Microorganisms (GCM) 10K type strain sequencing project: providing services to taxonomists for standard genome sequencing and annotation.</title>
        <authorList>
            <consortium name="The Broad Institute Genomics Platform"/>
            <consortium name="The Broad Institute Genome Sequencing Center for Infectious Disease"/>
            <person name="Wu L."/>
            <person name="Ma J."/>
        </authorList>
    </citation>
    <scope>NUCLEOTIDE SEQUENCE [LARGE SCALE GENOMIC DNA]</scope>
    <source>
        <strain evidence="9">CECT 7956</strain>
    </source>
</reference>
<evidence type="ECO:0000256" key="4">
    <source>
        <dbReference type="ARBA" id="ARBA00023136"/>
    </source>
</evidence>
<gene>
    <name evidence="8" type="ORF">ACFOOI_18945</name>
</gene>
<feature type="domain" description="SusD-like N-terminal" evidence="7">
    <location>
        <begin position="71"/>
        <end position="237"/>
    </location>
</feature>
<proteinExistence type="inferred from homology"/>
<keyword evidence="5" id="KW-0998">Cell outer membrane</keyword>
<evidence type="ECO:0000313" key="9">
    <source>
        <dbReference type="Proteomes" id="UP001595616"/>
    </source>
</evidence>
<accession>A0ABV7YZL1</accession>